<protein>
    <submittedName>
        <fullName evidence="1">Uncharacterized protein</fullName>
    </submittedName>
</protein>
<organism evidence="1 2">
    <name type="scientific">Cannabis sativa</name>
    <name type="common">Hemp</name>
    <name type="synonym">Marijuana</name>
    <dbReference type="NCBI Taxonomy" id="3483"/>
    <lineage>
        <taxon>Eukaryota</taxon>
        <taxon>Viridiplantae</taxon>
        <taxon>Streptophyta</taxon>
        <taxon>Embryophyta</taxon>
        <taxon>Tracheophyta</taxon>
        <taxon>Spermatophyta</taxon>
        <taxon>Magnoliopsida</taxon>
        <taxon>eudicotyledons</taxon>
        <taxon>Gunneridae</taxon>
        <taxon>Pentapetalae</taxon>
        <taxon>rosids</taxon>
        <taxon>fabids</taxon>
        <taxon>Rosales</taxon>
        <taxon>Cannabaceae</taxon>
        <taxon>Cannabis</taxon>
    </lineage>
</organism>
<keyword evidence="2" id="KW-1185">Reference proteome</keyword>
<proteinExistence type="predicted"/>
<accession>A0A803QV56</accession>
<name>A0A803QV56_CANSA</name>
<dbReference type="Proteomes" id="UP000596661">
    <property type="component" value="Chromosome 1"/>
</dbReference>
<reference evidence="1" key="1">
    <citation type="submission" date="2018-11" db="EMBL/GenBank/DDBJ databases">
        <authorList>
            <person name="Grassa J C."/>
        </authorList>
    </citation>
    <scope>NUCLEOTIDE SEQUENCE [LARGE SCALE GENOMIC DNA]</scope>
</reference>
<evidence type="ECO:0000313" key="2">
    <source>
        <dbReference type="Proteomes" id="UP000596661"/>
    </source>
</evidence>
<evidence type="ECO:0000313" key="1">
    <source>
        <dbReference type="EnsemblPlants" id="cds.novel_model_175_5bd9a17a"/>
    </source>
</evidence>
<dbReference type="AlphaFoldDB" id="A0A803QV56"/>
<dbReference type="Gramene" id="novel_model_175_5bd9a17a">
    <property type="protein sequence ID" value="cds.novel_model_175_5bd9a17a"/>
    <property type="gene ID" value="novel_gene_98_5bd9a17a"/>
</dbReference>
<sequence>MNKNNLKPITMTKNFIQLKPHRSNNKHIGFNFKNTTQTIRFNNNVVIPKRKTLSQCIANSQVFCHSRFKSRPISSSSRLKIHSTHLESLCPGYYITN</sequence>
<dbReference type="EMBL" id="UZAU01000006">
    <property type="status" value="NOT_ANNOTATED_CDS"/>
    <property type="molecule type" value="Genomic_DNA"/>
</dbReference>
<dbReference type="EnsemblPlants" id="novel_model_175_5bd9a17a">
    <property type="protein sequence ID" value="cds.novel_model_175_5bd9a17a"/>
    <property type="gene ID" value="novel_gene_98_5bd9a17a"/>
</dbReference>
<reference evidence="1" key="2">
    <citation type="submission" date="2021-03" db="UniProtKB">
        <authorList>
            <consortium name="EnsemblPlants"/>
        </authorList>
    </citation>
    <scope>IDENTIFICATION</scope>
</reference>